<dbReference type="PANTHER" id="PTHR45527">
    <property type="entry name" value="NONRIBOSOMAL PEPTIDE SYNTHETASE"/>
    <property type="match status" value="1"/>
</dbReference>
<dbReference type="Proteomes" id="UP001596180">
    <property type="component" value="Unassembled WGS sequence"/>
</dbReference>
<dbReference type="CDD" id="cd19543">
    <property type="entry name" value="DCL_NRPS"/>
    <property type="match status" value="1"/>
</dbReference>
<dbReference type="Pfam" id="PF00668">
    <property type="entry name" value="Condensation"/>
    <property type="match status" value="1"/>
</dbReference>
<feature type="domain" description="Condensation" evidence="1">
    <location>
        <begin position="1"/>
        <end position="421"/>
    </location>
</feature>
<evidence type="ECO:0000313" key="3">
    <source>
        <dbReference type="Proteomes" id="UP001596180"/>
    </source>
</evidence>
<dbReference type="InterPro" id="IPR023213">
    <property type="entry name" value="CAT-like_dom_sf"/>
</dbReference>
<proteinExistence type="predicted"/>
<comment type="caution">
    <text evidence="2">The sequence shown here is derived from an EMBL/GenBank/DDBJ whole genome shotgun (WGS) entry which is preliminary data.</text>
</comment>
<organism evidence="2 3">
    <name type="scientific">Streptomyces chlorus</name>
    <dbReference type="NCBI Taxonomy" id="887452"/>
    <lineage>
        <taxon>Bacteria</taxon>
        <taxon>Bacillati</taxon>
        <taxon>Actinomycetota</taxon>
        <taxon>Actinomycetes</taxon>
        <taxon>Kitasatosporales</taxon>
        <taxon>Streptomycetaceae</taxon>
        <taxon>Streptomyces</taxon>
    </lineage>
</organism>
<dbReference type="Gene3D" id="3.30.559.10">
    <property type="entry name" value="Chloramphenicol acetyltransferase-like domain"/>
    <property type="match status" value="1"/>
</dbReference>
<keyword evidence="3" id="KW-1185">Reference proteome</keyword>
<dbReference type="RefSeq" id="WP_381370912.1">
    <property type="nucleotide sequence ID" value="NZ_JBHSOA010000116.1"/>
</dbReference>
<reference evidence="3" key="1">
    <citation type="journal article" date="2019" name="Int. J. Syst. Evol. Microbiol.">
        <title>The Global Catalogue of Microorganisms (GCM) 10K type strain sequencing project: providing services to taxonomists for standard genome sequencing and annotation.</title>
        <authorList>
            <consortium name="The Broad Institute Genomics Platform"/>
            <consortium name="The Broad Institute Genome Sequencing Center for Infectious Disease"/>
            <person name="Wu L."/>
            <person name="Ma J."/>
        </authorList>
    </citation>
    <scope>NUCLEOTIDE SEQUENCE [LARGE SCALE GENOMIC DNA]</scope>
    <source>
        <strain evidence="3">JCM 10411</strain>
    </source>
</reference>
<feature type="non-terminal residue" evidence="2">
    <location>
        <position position="436"/>
    </location>
</feature>
<name>A0ABW1E806_9ACTN</name>
<protein>
    <submittedName>
        <fullName evidence="2">Condensation domain-containing protein</fullName>
    </submittedName>
</protein>
<gene>
    <name evidence="2" type="ORF">ACFPZI_33335</name>
</gene>
<sequence length="436" mass="49212">MLFHSIYDNAGPDVYTAQMVFDLEGDVDRARLREAASVLLRRHANLRAGFVQRKSGEWSQVVARSVTVPWRDEDVSDAEDADAAAAKLVEADRWTRFDLRRPPLVRFMLIRLAAGRFRFVMTNHHILWDGWSLPVLLSELLVLYRQSGDDRGLPRVRPYRDYLRWLSERDREESERAWRRALEDFAEPTLLTPDRSRTTVVPEQVFADLDRETTAALNRCAREWGVTLNTIVQVGWSVVLSAMTGRTDVAFGNIVSGRPADLAGVETMVGLFINTVPSRIRWEAAESLRSLISRVQEEQSRLIEHQYVGLADIQRWAGHGELFDTAVVFENYPVDSSSVTESAAQQGFRVANANAEDATHYPMSLIVAPRDELALRLGYQPDVVTAEEAGSSLDRLVRVLRQVCTTPERPVGALDLLSVGEVERVTRDWNDTGVPV</sequence>
<dbReference type="PANTHER" id="PTHR45527:SF1">
    <property type="entry name" value="FATTY ACID SYNTHASE"/>
    <property type="match status" value="1"/>
</dbReference>
<dbReference type="SUPFAM" id="SSF52777">
    <property type="entry name" value="CoA-dependent acyltransferases"/>
    <property type="match status" value="2"/>
</dbReference>
<evidence type="ECO:0000259" key="1">
    <source>
        <dbReference type="Pfam" id="PF00668"/>
    </source>
</evidence>
<dbReference type="EMBL" id="JBHSOA010000116">
    <property type="protein sequence ID" value="MFC5856473.1"/>
    <property type="molecule type" value="Genomic_DNA"/>
</dbReference>
<dbReference type="Gene3D" id="3.30.559.30">
    <property type="entry name" value="Nonribosomal peptide synthetase, condensation domain"/>
    <property type="match status" value="1"/>
</dbReference>
<dbReference type="InterPro" id="IPR001242">
    <property type="entry name" value="Condensation_dom"/>
</dbReference>
<accession>A0ABW1E806</accession>
<evidence type="ECO:0000313" key="2">
    <source>
        <dbReference type="EMBL" id="MFC5856473.1"/>
    </source>
</evidence>